<accession>A0A7G3UMG1</accession>
<dbReference type="InterPro" id="IPR000182">
    <property type="entry name" value="GNAT_dom"/>
</dbReference>
<evidence type="ECO:0000259" key="1">
    <source>
        <dbReference type="PROSITE" id="PS51186"/>
    </source>
</evidence>
<evidence type="ECO:0000313" key="2">
    <source>
        <dbReference type="EMBL" id="QKM71633.1"/>
    </source>
</evidence>
<feature type="domain" description="N-acetyltransferase" evidence="1">
    <location>
        <begin position="229"/>
        <end position="407"/>
    </location>
</feature>
<dbReference type="PROSITE" id="PS51186">
    <property type="entry name" value="GNAT"/>
    <property type="match status" value="1"/>
</dbReference>
<dbReference type="SUPFAM" id="SSF55729">
    <property type="entry name" value="Acyl-CoA N-acyltransferases (Nat)"/>
    <property type="match status" value="1"/>
</dbReference>
<sequence length="417" mass="47270">MKLPEFSTCRTPPWASARLGCRSVSTVTDIAAHPVTVSPVSGRRGKTEFIRLPYHLYRGDPCWIPPLEYERRQFLSSRHNPFFSYGEVGLFLARRGPRIVGRIAAVRNSRYEEFQGKRHGFFGLFECENDPEAARALFDEASKWLLRFDLEAMLGPVSFSLNDECGTLVSGFGHRPMVMMSYNPPYHDRLMNSCGFSKAKDLWAWKFSVEEPPAFLLEQAEQARARSGVTVRTLELQNMKTELPRMIDVYNSAWKDNWGFVPMTSEEVERHADRLRRVIEPELVLTAEVDGVPAAFLLALPDANEAVAAAQGRLTRWGVPIGFLRMLRAAGRIEGMRMAAFGVAPGYRRLGLDALLYTEAWQAARRLGYRRAELSWTLEDNAVINRVTSAMGGERYKTYRIYQRPLGSVPPAPAGRW</sequence>
<protein>
    <submittedName>
        <fullName evidence="2">N-acetyltransferase</fullName>
    </submittedName>
</protein>
<proteinExistence type="predicted"/>
<dbReference type="PANTHER" id="PTHR41368:SF1">
    <property type="entry name" value="PROTEIN YGHO"/>
    <property type="match status" value="1"/>
</dbReference>
<dbReference type="GO" id="GO:0016747">
    <property type="term" value="F:acyltransferase activity, transferring groups other than amino-acyl groups"/>
    <property type="evidence" value="ECO:0007669"/>
    <property type="project" value="InterPro"/>
</dbReference>
<dbReference type="InterPro" id="IPR016181">
    <property type="entry name" value="Acyl_CoA_acyltransferase"/>
</dbReference>
<dbReference type="EMBL" id="CP029159">
    <property type="protein sequence ID" value="QKM71633.1"/>
    <property type="molecule type" value="Genomic_DNA"/>
</dbReference>
<dbReference type="InterPro" id="IPR039968">
    <property type="entry name" value="BcerS-like"/>
</dbReference>
<organism evidence="2 3">
    <name type="scientific">Streptomyces tsukubensis (strain DSM 42081 / NBRC 108919 / NRRL 18488 / 9993)</name>
    <dbReference type="NCBI Taxonomy" id="1114943"/>
    <lineage>
        <taxon>Bacteria</taxon>
        <taxon>Bacillati</taxon>
        <taxon>Actinomycetota</taxon>
        <taxon>Actinomycetes</taxon>
        <taxon>Kitasatosporales</taxon>
        <taxon>Streptomycetaceae</taxon>
        <taxon>Streptomyces</taxon>
    </lineage>
</organism>
<dbReference type="PANTHER" id="PTHR41368">
    <property type="entry name" value="PROTEIN YGHO"/>
    <property type="match status" value="1"/>
</dbReference>
<name>A0A7G3UMG1_STRT9</name>
<dbReference type="Proteomes" id="UP000005940">
    <property type="component" value="Chromosome"/>
</dbReference>
<evidence type="ECO:0000313" key="3">
    <source>
        <dbReference type="Proteomes" id="UP000005940"/>
    </source>
</evidence>
<keyword evidence="3" id="KW-1185">Reference proteome</keyword>
<gene>
    <name evidence="2" type="ORF">STSU_015570</name>
</gene>
<reference evidence="2 3" key="1">
    <citation type="journal article" date="2012" name="J. Bacteriol.">
        <title>Draft genome of Streptomyces tsukubaensis NRRL 18488, the producer of the clinically important immunosuppressant tacrolimus (FK506).</title>
        <authorList>
            <person name="Barreiro C."/>
            <person name="Prieto C."/>
            <person name="Sola-Landa A."/>
            <person name="Solera E."/>
            <person name="Martinez-Castro M."/>
            <person name="Perez-Redondo R."/>
            <person name="Garcia-Estrada C."/>
            <person name="Aparicio J.F."/>
            <person name="Fernandez-Martinez L.T."/>
            <person name="Santos-Aberturas J."/>
            <person name="Salehi-Najafabadi Z."/>
            <person name="Rodriguez-Garcia A."/>
            <person name="Tauch A."/>
            <person name="Martin J.F."/>
        </authorList>
    </citation>
    <scope>NUCLEOTIDE SEQUENCE [LARGE SCALE GENOMIC DNA]</scope>
    <source>
        <strain evidence="3">DSM 42081 / NBRC 108919 / NRRL 18488 / 9993</strain>
    </source>
</reference>
<dbReference type="AlphaFoldDB" id="A0A7G3UMG1"/>
<dbReference type="CDD" id="cd04301">
    <property type="entry name" value="NAT_SF"/>
    <property type="match status" value="1"/>
</dbReference>
<dbReference type="Gene3D" id="3.40.630.30">
    <property type="match status" value="1"/>
</dbReference>